<evidence type="ECO:0000259" key="7">
    <source>
        <dbReference type="Pfam" id="PF01386"/>
    </source>
</evidence>
<dbReference type="SUPFAM" id="SSF50715">
    <property type="entry name" value="Ribosomal protein L25-like"/>
    <property type="match status" value="1"/>
</dbReference>
<dbReference type="InterPro" id="IPR037121">
    <property type="entry name" value="Ribosomal_bL25_C"/>
</dbReference>
<dbReference type="Pfam" id="PF01386">
    <property type="entry name" value="Ribosomal_L25p"/>
    <property type="match status" value="1"/>
</dbReference>
<dbReference type="EMBL" id="JADHQC010000001">
    <property type="protein sequence ID" value="MBL6811301.1"/>
    <property type="molecule type" value="Genomic_DNA"/>
</dbReference>
<reference evidence="9" key="1">
    <citation type="submission" date="2020-10" db="EMBL/GenBank/DDBJ databases">
        <title>Microbiome of the Black Sea water column analyzed by genome centric metagenomics.</title>
        <authorList>
            <person name="Cabello-Yeves P.J."/>
            <person name="Callieri C."/>
            <person name="Picazo A."/>
            <person name="Mehrshad M."/>
            <person name="Haro-Moreno J.M."/>
            <person name="Roda-Garcia J."/>
            <person name="Dzembekova N."/>
            <person name="Slabakova V."/>
            <person name="Slabakova N."/>
            <person name="Moncheva S."/>
            <person name="Rodriguez-Valera F."/>
        </authorList>
    </citation>
    <scope>NUCLEOTIDE SEQUENCE</scope>
    <source>
        <strain evidence="9">BS307-5m-G49</strain>
    </source>
</reference>
<sequence length="226" mass="24847">MSESTSISAEIRENNISAKILRKSGEIPAIVYGQENDPKLVKILEKDLVKILENPSIFSQVIELDQNDGAVKVILKEVQVNPSNDRPIHVDFQAVSEKTNITINVPLKFINEETCIGVKQQGGMISHLKNEIELTCNAQNLPEFIEIDMQDLEIGSNVMQSQIILPEGVSLSTNILNNQDQPVASVNVTRAALDIDDEPSEGEQDESEESTDETSETKDAADESSS</sequence>
<evidence type="ECO:0000256" key="5">
    <source>
        <dbReference type="HAMAP-Rule" id="MF_01334"/>
    </source>
</evidence>
<evidence type="ECO:0000256" key="3">
    <source>
        <dbReference type="ARBA" id="ARBA00022980"/>
    </source>
</evidence>
<comment type="function">
    <text evidence="5">This is one of the proteins that binds to the 5S RNA in the ribosome where it forms part of the central protuberance.</text>
</comment>
<dbReference type="HAMAP" id="MF_01334">
    <property type="entry name" value="Ribosomal_bL25_CTC"/>
    <property type="match status" value="1"/>
</dbReference>
<dbReference type="Gene3D" id="2.170.120.20">
    <property type="entry name" value="Ribosomal protein L25, beta domain"/>
    <property type="match status" value="1"/>
</dbReference>
<dbReference type="InterPro" id="IPR029751">
    <property type="entry name" value="Ribosomal_L25_dom"/>
</dbReference>
<feature type="domain" description="Large ribosomal subunit protein bL25 L25" evidence="7">
    <location>
        <begin position="7"/>
        <end position="92"/>
    </location>
</feature>
<protein>
    <recommendedName>
        <fullName evidence="5">Large ribosomal subunit protein bL25</fullName>
    </recommendedName>
    <alternativeName>
        <fullName evidence="5">General stress protein CTC</fullName>
    </alternativeName>
</protein>
<proteinExistence type="inferred from homology"/>
<dbReference type="CDD" id="cd00495">
    <property type="entry name" value="Ribosomal_L25_TL5_CTC"/>
    <property type="match status" value="1"/>
</dbReference>
<dbReference type="InterPro" id="IPR011035">
    <property type="entry name" value="Ribosomal_bL25/Gln-tRNA_synth"/>
</dbReference>
<name>A0A937I6I7_9GAMM</name>
<feature type="domain" description="Large ribosomal subunit protein bL25 beta" evidence="8">
    <location>
        <begin position="101"/>
        <end position="189"/>
    </location>
</feature>
<evidence type="ECO:0000256" key="2">
    <source>
        <dbReference type="ARBA" id="ARBA00022884"/>
    </source>
</evidence>
<dbReference type="InterPro" id="IPR020057">
    <property type="entry name" value="Ribosomal_bL25_b-dom"/>
</dbReference>
<dbReference type="NCBIfam" id="TIGR00731">
    <property type="entry name" value="bL25_bact_ctc"/>
    <property type="match status" value="1"/>
</dbReference>
<dbReference type="GO" id="GO:0003735">
    <property type="term" value="F:structural constituent of ribosome"/>
    <property type="evidence" value="ECO:0007669"/>
    <property type="project" value="InterPro"/>
</dbReference>
<evidence type="ECO:0000256" key="1">
    <source>
        <dbReference type="ARBA" id="ARBA00022730"/>
    </source>
</evidence>
<dbReference type="PANTHER" id="PTHR33284">
    <property type="entry name" value="RIBOSOMAL PROTEIN L25/GLN-TRNA SYNTHETASE, ANTI-CODON-BINDING DOMAIN-CONTAINING PROTEIN"/>
    <property type="match status" value="1"/>
</dbReference>
<dbReference type="InterPro" id="IPR001021">
    <property type="entry name" value="Ribosomal_bL25_long"/>
</dbReference>
<dbReference type="Proteomes" id="UP000744438">
    <property type="component" value="Unassembled WGS sequence"/>
</dbReference>
<keyword evidence="2 5" id="KW-0694">RNA-binding</keyword>
<dbReference type="PANTHER" id="PTHR33284:SF1">
    <property type="entry name" value="RIBOSOMAL PROTEIN L25_GLN-TRNA SYNTHETASE, ANTI-CODON-BINDING DOMAIN-CONTAINING PROTEIN"/>
    <property type="match status" value="1"/>
</dbReference>
<dbReference type="GO" id="GO:0006412">
    <property type="term" value="P:translation"/>
    <property type="evidence" value="ECO:0007669"/>
    <property type="project" value="UniProtKB-UniRule"/>
</dbReference>
<dbReference type="AlphaFoldDB" id="A0A937I6I7"/>
<feature type="compositionally biased region" description="Basic and acidic residues" evidence="6">
    <location>
        <begin position="215"/>
        <end position="226"/>
    </location>
</feature>
<gene>
    <name evidence="5" type="primary">rplY</name>
    <name evidence="5" type="synonym">ctc</name>
    <name evidence="9" type="ORF">ISQ63_00275</name>
</gene>
<keyword evidence="4 5" id="KW-0687">Ribonucleoprotein</keyword>
<evidence type="ECO:0000259" key="8">
    <source>
        <dbReference type="Pfam" id="PF14693"/>
    </source>
</evidence>
<feature type="region of interest" description="Disordered" evidence="6">
    <location>
        <begin position="191"/>
        <end position="226"/>
    </location>
</feature>
<feature type="compositionally biased region" description="Acidic residues" evidence="6">
    <location>
        <begin position="194"/>
        <end position="214"/>
    </location>
</feature>
<evidence type="ECO:0000313" key="10">
    <source>
        <dbReference type="Proteomes" id="UP000744438"/>
    </source>
</evidence>
<dbReference type="GO" id="GO:0008097">
    <property type="term" value="F:5S rRNA binding"/>
    <property type="evidence" value="ECO:0007669"/>
    <property type="project" value="InterPro"/>
</dbReference>
<dbReference type="GO" id="GO:0022625">
    <property type="term" value="C:cytosolic large ribosomal subunit"/>
    <property type="evidence" value="ECO:0007669"/>
    <property type="project" value="TreeGrafter"/>
</dbReference>
<comment type="similarity">
    <text evidence="5">Belongs to the bacterial ribosomal protein bL25 family. CTC subfamily.</text>
</comment>
<dbReference type="Gene3D" id="2.40.240.10">
    <property type="entry name" value="Ribosomal Protein L25, Chain P"/>
    <property type="match status" value="1"/>
</dbReference>
<keyword evidence="3 5" id="KW-0689">Ribosomal protein</keyword>
<keyword evidence="1 5" id="KW-0699">rRNA-binding</keyword>
<evidence type="ECO:0000313" key="9">
    <source>
        <dbReference type="EMBL" id="MBL6811301.1"/>
    </source>
</evidence>
<evidence type="ECO:0000256" key="6">
    <source>
        <dbReference type="SAM" id="MobiDB-lite"/>
    </source>
</evidence>
<organism evidence="9 10">
    <name type="scientific">SAR86 cluster bacterium</name>
    <dbReference type="NCBI Taxonomy" id="2030880"/>
    <lineage>
        <taxon>Bacteria</taxon>
        <taxon>Pseudomonadati</taxon>
        <taxon>Pseudomonadota</taxon>
        <taxon>Gammaproteobacteria</taxon>
        <taxon>SAR86 cluster</taxon>
    </lineage>
</organism>
<dbReference type="InterPro" id="IPR020056">
    <property type="entry name" value="Rbsml_bL25/Gln-tRNA_synth_N"/>
</dbReference>
<comment type="caution">
    <text evidence="9">The sequence shown here is derived from an EMBL/GenBank/DDBJ whole genome shotgun (WGS) entry which is preliminary data.</text>
</comment>
<evidence type="ECO:0000256" key="4">
    <source>
        <dbReference type="ARBA" id="ARBA00023274"/>
    </source>
</evidence>
<dbReference type="InterPro" id="IPR020930">
    <property type="entry name" value="Ribosomal_uL5_bac-type"/>
</dbReference>
<accession>A0A937I6I7</accession>
<comment type="subunit">
    <text evidence="5">Part of the 50S ribosomal subunit; part of the 5S rRNA/L5/L18/L25 subcomplex. Contacts the 5S rRNA. Binds to the 5S rRNA independently of L5 and L18.</text>
</comment>
<dbReference type="Pfam" id="PF14693">
    <property type="entry name" value="Ribosomal_TL5_C"/>
    <property type="match status" value="1"/>
</dbReference>